<gene>
    <name evidence="1" type="ORF">STVIR_5360</name>
</gene>
<proteinExistence type="predicted"/>
<keyword evidence="1" id="KW-0449">Lipoprotein</keyword>
<comment type="caution">
    <text evidence="1">The sequence shown here is derived from an EMBL/GenBank/DDBJ whole genome shotgun (WGS) entry which is preliminary data.</text>
</comment>
<organism evidence="1 2">
    <name type="scientific">Streptomyces viridochromogenes Tue57</name>
    <dbReference type="NCBI Taxonomy" id="1160705"/>
    <lineage>
        <taxon>Bacteria</taxon>
        <taxon>Bacillati</taxon>
        <taxon>Actinomycetota</taxon>
        <taxon>Actinomycetes</taxon>
        <taxon>Kitasatosporales</taxon>
        <taxon>Streptomycetaceae</taxon>
        <taxon>Streptomyces</taxon>
    </lineage>
</organism>
<evidence type="ECO:0000313" key="1">
    <source>
        <dbReference type="EMBL" id="ELS53609.1"/>
    </source>
</evidence>
<name>L8PBS0_STRVR</name>
<dbReference type="Gene3D" id="2.50.20.20">
    <property type="match status" value="1"/>
</dbReference>
<dbReference type="Proteomes" id="UP000011205">
    <property type="component" value="Unassembled WGS sequence"/>
</dbReference>
<dbReference type="PATRIC" id="fig|1160705.3.peg.5303"/>
<dbReference type="EMBL" id="AMLP01000162">
    <property type="protein sequence ID" value="ELS53609.1"/>
    <property type="molecule type" value="Genomic_DNA"/>
</dbReference>
<sequence length="193" mass="21146">MLDDANDAMRELRSVTVVADTVRTDGDGFSSRFTTDLRSRCTSKVTWKETGATLEQIRIGETDYVRPNRAYVEQWSGKAMNRPQNTWLKTPASEPGDGLSSCTRDFTSFGTVRKGEPTEIDGTEAVELVVTDKADKGGKYTFHVATEGKPYILKVVYKGADLSTTTTYSGFDGPLDVRAPAAAQVLDSTDVDR</sequence>
<evidence type="ECO:0000313" key="2">
    <source>
        <dbReference type="Proteomes" id="UP000011205"/>
    </source>
</evidence>
<reference evidence="1 2" key="1">
    <citation type="journal article" date="2013" name="Genome Announc.">
        <title>Draft Genome Sequence of Streptomyces viridochromogenes Strain Tu57, Producer of Avilamycin.</title>
        <authorList>
            <person name="Gruning B.A."/>
            <person name="Erxleben A."/>
            <person name="Hahnlein A."/>
            <person name="Gunther S."/>
        </authorList>
    </citation>
    <scope>NUCLEOTIDE SEQUENCE [LARGE SCALE GENOMIC DNA]</scope>
    <source>
        <strain evidence="1 2">Tue57</strain>
    </source>
</reference>
<accession>L8PBS0</accession>
<protein>
    <submittedName>
        <fullName evidence="1">Putative lipoprotein (Precursor)</fullName>
    </submittedName>
</protein>
<dbReference type="AlphaFoldDB" id="L8PBS0"/>